<sequence length="165" mass="18252">MTLMKHYKNQVLQISKGFSLIELIIVITILGIIVAASSARLRDITVNTRISSAVNQITTDIDLAKTISMGKHKQIKIIFNQNNETYTVYQSGELFTDYPGSNNGVISLSDDNSSGVDLTSVNLNGSNVLIFSKWGNCLQSGTIILNNTREIHIKELTGYWELINS</sequence>
<dbReference type="PROSITE" id="PS00409">
    <property type="entry name" value="PROKAR_NTER_METHYL"/>
    <property type="match status" value="1"/>
</dbReference>
<dbReference type="InterPro" id="IPR012902">
    <property type="entry name" value="N_methyl_site"/>
</dbReference>
<evidence type="ECO:0008006" key="3">
    <source>
        <dbReference type="Google" id="ProtNLM"/>
    </source>
</evidence>
<dbReference type="EMBL" id="UINC01015480">
    <property type="protein sequence ID" value="SVA65145.1"/>
    <property type="molecule type" value="Genomic_DNA"/>
</dbReference>
<dbReference type="NCBIfam" id="TIGR02532">
    <property type="entry name" value="IV_pilin_GFxxxE"/>
    <property type="match status" value="1"/>
</dbReference>
<keyword evidence="1" id="KW-1133">Transmembrane helix</keyword>
<proteinExistence type="predicted"/>
<reference evidence="2" key="1">
    <citation type="submission" date="2018-05" db="EMBL/GenBank/DDBJ databases">
        <authorList>
            <person name="Lanie J.A."/>
            <person name="Ng W.-L."/>
            <person name="Kazmierczak K.M."/>
            <person name="Andrzejewski T.M."/>
            <person name="Davidsen T.M."/>
            <person name="Wayne K.J."/>
            <person name="Tettelin H."/>
            <person name="Glass J.I."/>
            <person name="Rusch D."/>
            <person name="Podicherti R."/>
            <person name="Tsui H.-C.T."/>
            <person name="Winkler M.E."/>
        </authorList>
    </citation>
    <scope>NUCLEOTIDE SEQUENCE</scope>
</reference>
<dbReference type="Pfam" id="PF07963">
    <property type="entry name" value="N_methyl"/>
    <property type="match status" value="1"/>
</dbReference>
<accession>A0A381XK53</accession>
<dbReference type="AlphaFoldDB" id="A0A381XK53"/>
<evidence type="ECO:0000256" key="1">
    <source>
        <dbReference type="SAM" id="Phobius"/>
    </source>
</evidence>
<dbReference type="Gene3D" id="3.30.700.10">
    <property type="entry name" value="Glycoprotein, Type 4 Pilin"/>
    <property type="match status" value="1"/>
</dbReference>
<protein>
    <recommendedName>
        <fullName evidence="3">General secretion pathway GspH domain-containing protein</fullName>
    </recommendedName>
</protein>
<dbReference type="SUPFAM" id="SSF54523">
    <property type="entry name" value="Pili subunits"/>
    <property type="match status" value="1"/>
</dbReference>
<feature type="transmembrane region" description="Helical" evidence="1">
    <location>
        <begin position="20"/>
        <end position="39"/>
    </location>
</feature>
<name>A0A381XK53_9ZZZZ</name>
<keyword evidence="1" id="KW-0472">Membrane</keyword>
<gene>
    <name evidence="2" type="ORF">METZ01_LOCUS117999</name>
</gene>
<organism evidence="2">
    <name type="scientific">marine metagenome</name>
    <dbReference type="NCBI Taxonomy" id="408172"/>
    <lineage>
        <taxon>unclassified sequences</taxon>
        <taxon>metagenomes</taxon>
        <taxon>ecological metagenomes</taxon>
    </lineage>
</organism>
<evidence type="ECO:0000313" key="2">
    <source>
        <dbReference type="EMBL" id="SVA65145.1"/>
    </source>
</evidence>
<dbReference type="InterPro" id="IPR045584">
    <property type="entry name" value="Pilin-like"/>
</dbReference>
<keyword evidence="1" id="KW-0812">Transmembrane</keyword>